<dbReference type="EMBL" id="CAJNOC010001886">
    <property type="protein sequence ID" value="CAF0898385.1"/>
    <property type="molecule type" value="Genomic_DNA"/>
</dbReference>
<comment type="similarity">
    <text evidence="1 7">Belongs to the peptidase M3 family.</text>
</comment>
<evidence type="ECO:0000256" key="3">
    <source>
        <dbReference type="ARBA" id="ARBA00022723"/>
    </source>
</evidence>
<dbReference type="InterPro" id="IPR045090">
    <property type="entry name" value="Pept_M3A_M3B"/>
</dbReference>
<accession>A0A813ZET0</accession>
<name>A0A813ZET0_9BILA</name>
<keyword evidence="2 7" id="KW-0645">Protease</keyword>
<evidence type="ECO:0000313" key="10">
    <source>
        <dbReference type="Proteomes" id="UP000663879"/>
    </source>
</evidence>
<keyword evidence="10" id="KW-1185">Reference proteome</keyword>
<dbReference type="PANTHER" id="PTHR11804">
    <property type="entry name" value="PROTEASE M3 THIMET OLIGOPEPTIDASE-RELATED"/>
    <property type="match status" value="1"/>
</dbReference>
<evidence type="ECO:0000259" key="8">
    <source>
        <dbReference type="Pfam" id="PF01432"/>
    </source>
</evidence>
<dbReference type="OrthoDB" id="534666at2759"/>
<dbReference type="InterPro" id="IPR024077">
    <property type="entry name" value="Neurolysin/TOP_dom2"/>
</dbReference>
<evidence type="ECO:0000256" key="5">
    <source>
        <dbReference type="ARBA" id="ARBA00022833"/>
    </source>
</evidence>
<feature type="domain" description="Peptidase M3A/M3B catalytic" evidence="8">
    <location>
        <begin position="267"/>
        <end position="716"/>
    </location>
</feature>
<dbReference type="Gene3D" id="1.10.1370.10">
    <property type="entry name" value="Neurolysin, domain 3"/>
    <property type="match status" value="1"/>
</dbReference>
<keyword evidence="5 7" id="KW-0862">Zinc</keyword>
<dbReference type="Gene3D" id="3.40.390.10">
    <property type="entry name" value="Collagenase (Catalytic Domain)"/>
    <property type="match status" value="1"/>
</dbReference>
<protein>
    <recommendedName>
        <fullName evidence="8">Peptidase M3A/M3B catalytic domain-containing protein</fullName>
    </recommendedName>
</protein>
<evidence type="ECO:0000256" key="4">
    <source>
        <dbReference type="ARBA" id="ARBA00022801"/>
    </source>
</evidence>
<comment type="caution">
    <text evidence="9">The sequence shown here is derived from an EMBL/GenBank/DDBJ whole genome shotgun (WGS) entry which is preliminary data.</text>
</comment>
<comment type="cofactor">
    <cofactor evidence="7">
        <name>Zn(2+)</name>
        <dbReference type="ChEBI" id="CHEBI:29105"/>
    </cofactor>
    <text evidence="7">Binds 1 zinc ion.</text>
</comment>
<sequence>MSRMIGKIAKSQHLLKKCSIPLKITSRNNYYFLLPEIPSDTAETNELMRNDDIPSFNEITANKVQTGVQKLVVNFDTDFNELLGKLDKDKSYDKTFENVFNPIEKSIAPLDYAFKTARHLSFVYPYSKYHTGYLKLDHKVNLAKNERWTNRSFFKILKELNSNKHLMNDVQNRLVDRSIRNCVLNGLNLNDAEFQIFQELNNKIQEKQSLFKHRLNHANRKFELRISSQMSLNEIPSRIKKKIANDRQNPDNGPWTIIPNEEVFESFMKNCGNRSLRKTLFEAYYSRASYVQEQFQTNNSEVIKSLLEYRRKQANLYGYRNFAELVLENKAAVKIENVIDLFEKIKANIKPLVDEDLGKLLKFSAHHGNLIPFETYDIEYWKNKYVSHHFGIDEGKLSEYFPFRKVLNGLFEISKQLFNVEFKKDDSNRERFWDPKVESYKVMDDNGQTLSYLIIDPFIRNLKIDNIWSYTGRNSSELVGFKPLVYLNMNVRDRGEFSAMNFAQVKQLFDEFGGVIQTLLTKTSFTELSDKSLIETDALNLTNKLFNRLIYVPQIMKLISTNKNGDSLPNEFLERITKANESFKSFDLMKQTFLSAFDLECHISEKFWYEIMEDLWPKYMPIKLNKNDYRPCQFTSIFGENFGCNYYSLIWSEMLASDLFDAFNDTDFENSNKLLDVGLKYKKTFLESGSSLHVNEIFRRFRGRNPSIDPFIKSFQD</sequence>
<keyword evidence="6 7" id="KW-0482">Metalloprotease</keyword>
<evidence type="ECO:0000256" key="1">
    <source>
        <dbReference type="ARBA" id="ARBA00006040"/>
    </source>
</evidence>
<dbReference type="InterPro" id="IPR024079">
    <property type="entry name" value="MetalloPept_cat_dom_sf"/>
</dbReference>
<dbReference type="AlphaFoldDB" id="A0A813ZET0"/>
<gene>
    <name evidence="9" type="ORF">OXX778_LOCUS11271</name>
</gene>
<reference evidence="9" key="1">
    <citation type="submission" date="2021-02" db="EMBL/GenBank/DDBJ databases">
        <authorList>
            <person name="Nowell W R."/>
        </authorList>
    </citation>
    <scope>NUCLEOTIDE SEQUENCE</scope>
    <source>
        <strain evidence="9">Ploen Becks lab</strain>
    </source>
</reference>
<proteinExistence type="inferred from homology"/>
<evidence type="ECO:0000256" key="6">
    <source>
        <dbReference type="ARBA" id="ARBA00023049"/>
    </source>
</evidence>
<dbReference type="GO" id="GO:0006508">
    <property type="term" value="P:proteolysis"/>
    <property type="evidence" value="ECO:0007669"/>
    <property type="project" value="UniProtKB-KW"/>
</dbReference>
<evidence type="ECO:0000313" key="9">
    <source>
        <dbReference type="EMBL" id="CAF0898385.1"/>
    </source>
</evidence>
<keyword evidence="4 7" id="KW-0378">Hydrolase</keyword>
<dbReference type="GO" id="GO:0004222">
    <property type="term" value="F:metalloendopeptidase activity"/>
    <property type="evidence" value="ECO:0007669"/>
    <property type="project" value="InterPro"/>
</dbReference>
<dbReference type="Proteomes" id="UP000663879">
    <property type="component" value="Unassembled WGS sequence"/>
</dbReference>
<dbReference type="Pfam" id="PF01432">
    <property type="entry name" value="Peptidase_M3"/>
    <property type="match status" value="1"/>
</dbReference>
<dbReference type="InterPro" id="IPR001567">
    <property type="entry name" value="Pept_M3A_M3B_dom"/>
</dbReference>
<dbReference type="SUPFAM" id="SSF55486">
    <property type="entry name" value="Metalloproteases ('zincins'), catalytic domain"/>
    <property type="match status" value="1"/>
</dbReference>
<evidence type="ECO:0000256" key="2">
    <source>
        <dbReference type="ARBA" id="ARBA00022670"/>
    </source>
</evidence>
<keyword evidence="3 7" id="KW-0479">Metal-binding</keyword>
<evidence type="ECO:0000256" key="7">
    <source>
        <dbReference type="RuleBase" id="RU003435"/>
    </source>
</evidence>
<dbReference type="PANTHER" id="PTHR11804:SF83">
    <property type="entry name" value="LD37516P"/>
    <property type="match status" value="1"/>
</dbReference>
<organism evidence="9 10">
    <name type="scientific">Brachionus calyciflorus</name>
    <dbReference type="NCBI Taxonomy" id="104777"/>
    <lineage>
        <taxon>Eukaryota</taxon>
        <taxon>Metazoa</taxon>
        <taxon>Spiralia</taxon>
        <taxon>Gnathifera</taxon>
        <taxon>Rotifera</taxon>
        <taxon>Eurotatoria</taxon>
        <taxon>Monogononta</taxon>
        <taxon>Pseudotrocha</taxon>
        <taxon>Ploima</taxon>
        <taxon>Brachionidae</taxon>
        <taxon>Brachionus</taxon>
    </lineage>
</organism>
<dbReference type="GO" id="GO:0046872">
    <property type="term" value="F:metal ion binding"/>
    <property type="evidence" value="ECO:0007669"/>
    <property type="project" value="UniProtKB-UniRule"/>
</dbReference>